<protein>
    <submittedName>
        <fullName evidence="2">HNH endonuclease</fullName>
    </submittedName>
</protein>
<reference evidence="2 3" key="1">
    <citation type="submission" date="2019-08" db="EMBL/GenBank/DDBJ databases">
        <title>In-depth cultivation of the pig gut microbiome towards novel bacterial diversity and tailored functional studies.</title>
        <authorList>
            <person name="Wylensek D."/>
            <person name="Hitch T.C.A."/>
            <person name="Clavel T."/>
        </authorList>
    </citation>
    <scope>NUCLEOTIDE SEQUENCE [LARGE SCALE GENOMIC DNA]</scope>
    <source>
        <strain evidence="2 3">Oil-RF-744-WCA-WT-10</strain>
    </source>
</reference>
<comment type="caution">
    <text evidence="2">The sequence shown here is derived from an EMBL/GenBank/DDBJ whole genome shotgun (WGS) entry which is preliminary data.</text>
</comment>
<evidence type="ECO:0000313" key="3">
    <source>
        <dbReference type="Proteomes" id="UP000483362"/>
    </source>
</evidence>
<keyword evidence="2" id="KW-0255">Endonuclease</keyword>
<dbReference type="Gene3D" id="3.90.75.20">
    <property type="match status" value="1"/>
</dbReference>
<sequence length="228" mass="26684">MGSRRWTQAEIDYLRKVYPHRSNADIAVFLHRPVRSIGWKARSLGVYKSPEFAEQQRRVGQFKPGHTPVNAGRAQVQFMSAEGIANSSRTRFKAGEVRETSPTYREAGYEILRSPDKTGRRYWWIKPGDGRRMMPKHRYLWEQAYGPIPKGMNIQFKDGDTTNCVLDNLYLISRAAQVRKNWDDLPDERKAACRAKIQERRNKSIRADRLRLKWGLEPKGRLVKRIQR</sequence>
<keyword evidence="2" id="KW-0540">Nuclease</keyword>
<dbReference type="RefSeq" id="WP_154327994.1">
    <property type="nucleotide sequence ID" value="NZ_CP045696.1"/>
</dbReference>
<keyword evidence="3" id="KW-1185">Reference proteome</keyword>
<gene>
    <name evidence="2" type="ORF">FYJ29_00295</name>
</gene>
<dbReference type="Pfam" id="PF13392">
    <property type="entry name" value="HNH_3"/>
    <property type="match status" value="1"/>
</dbReference>
<dbReference type="GO" id="GO:0004519">
    <property type="term" value="F:endonuclease activity"/>
    <property type="evidence" value="ECO:0007669"/>
    <property type="project" value="UniProtKB-KW"/>
</dbReference>
<dbReference type="EMBL" id="VULT01000001">
    <property type="protein sequence ID" value="MSS16220.1"/>
    <property type="molecule type" value="Genomic_DNA"/>
</dbReference>
<dbReference type="Proteomes" id="UP000483362">
    <property type="component" value="Unassembled WGS sequence"/>
</dbReference>
<evidence type="ECO:0000313" key="2">
    <source>
        <dbReference type="EMBL" id="MSS16220.1"/>
    </source>
</evidence>
<dbReference type="InterPro" id="IPR003615">
    <property type="entry name" value="HNH_nuc"/>
</dbReference>
<accession>A0A6L5X7I1</accession>
<proteinExistence type="predicted"/>
<name>A0A6L5X7I1_9BACT</name>
<feature type="domain" description="HNH nuclease" evidence="1">
    <location>
        <begin position="136"/>
        <end position="177"/>
    </location>
</feature>
<dbReference type="SUPFAM" id="SSF54060">
    <property type="entry name" value="His-Me finger endonucleases"/>
    <property type="match status" value="1"/>
</dbReference>
<evidence type="ECO:0000259" key="1">
    <source>
        <dbReference type="Pfam" id="PF13392"/>
    </source>
</evidence>
<dbReference type="AlphaFoldDB" id="A0A6L5X7I1"/>
<dbReference type="InterPro" id="IPR044925">
    <property type="entry name" value="His-Me_finger_sf"/>
</dbReference>
<organism evidence="2 3">
    <name type="scientific">Sodaliphilus pleomorphus</name>
    <dbReference type="NCBI Taxonomy" id="2606626"/>
    <lineage>
        <taxon>Bacteria</taxon>
        <taxon>Pseudomonadati</taxon>
        <taxon>Bacteroidota</taxon>
        <taxon>Bacteroidia</taxon>
        <taxon>Bacteroidales</taxon>
        <taxon>Muribaculaceae</taxon>
        <taxon>Sodaliphilus</taxon>
    </lineage>
</organism>
<keyword evidence="2" id="KW-0378">Hydrolase</keyword>